<accession>A0A437SS91</accession>
<feature type="transmembrane region" description="Helical" evidence="11">
    <location>
        <begin position="404"/>
        <end position="421"/>
    </location>
</feature>
<evidence type="ECO:0000256" key="3">
    <source>
        <dbReference type="ARBA" id="ARBA00022475"/>
    </source>
</evidence>
<evidence type="ECO:0000256" key="2">
    <source>
        <dbReference type="ARBA" id="ARBA00022448"/>
    </source>
</evidence>
<dbReference type="GO" id="GO:0015079">
    <property type="term" value="F:potassium ion transmembrane transporter activity"/>
    <property type="evidence" value="ECO:0007669"/>
    <property type="project" value="UniProtKB-UniRule"/>
</dbReference>
<dbReference type="EMBL" id="RXIA01000062">
    <property type="protein sequence ID" value="RVU69809.1"/>
    <property type="molecule type" value="Genomic_DNA"/>
</dbReference>
<keyword evidence="15" id="KW-1185">Reference proteome</keyword>
<dbReference type="Proteomes" id="UP000288291">
    <property type="component" value="Unassembled WGS sequence"/>
</dbReference>
<evidence type="ECO:0000259" key="12">
    <source>
        <dbReference type="Pfam" id="PF02705"/>
    </source>
</evidence>
<organism evidence="14 15">
    <name type="scientific">Lactobacillus xujianguonis</name>
    <dbReference type="NCBI Taxonomy" id="2495899"/>
    <lineage>
        <taxon>Bacteria</taxon>
        <taxon>Bacillati</taxon>
        <taxon>Bacillota</taxon>
        <taxon>Bacilli</taxon>
        <taxon>Lactobacillales</taxon>
        <taxon>Lactobacillaceae</taxon>
        <taxon>Lactobacillus</taxon>
    </lineage>
</organism>
<feature type="transmembrane region" description="Helical" evidence="11">
    <location>
        <begin position="172"/>
        <end position="192"/>
    </location>
</feature>
<dbReference type="HAMAP" id="MF_01522">
    <property type="entry name" value="Kup"/>
    <property type="match status" value="1"/>
</dbReference>
<dbReference type="InterPro" id="IPR053951">
    <property type="entry name" value="K_trans_N"/>
</dbReference>
<feature type="domain" description="K+ potassium transporter C-terminal" evidence="13">
    <location>
        <begin position="490"/>
        <end position="646"/>
    </location>
</feature>
<keyword evidence="7 11" id="KW-0630">Potassium</keyword>
<feature type="transmembrane region" description="Helical" evidence="11">
    <location>
        <begin position="57"/>
        <end position="77"/>
    </location>
</feature>
<comment type="similarity">
    <text evidence="11">Belongs to the HAK/KUP transporter (TC 2.A.72) family.</text>
</comment>
<evidence type="ECO:0000256" key="11">
    <source>
        <dbReference type="HAMAP-Rule" id="MF_01522"/>
    </source>
</evidence>
<feature type="domain" description="K+ potassium transporter integral membrane" evidence="12">
    <location>
        <begin position="15"/>
        <end position="470"/>
    </location>
</feature>
<evidence type="ECO:0000256" key="9">
    <source>
        <dbReference type="ARBA" id="ARBA00023065"/>
    </source>
</evidence>
<keyword evidence="2 11" id="KW-0813">Transport</keyword>
<evidence type="ECO:0000256" key="4">
    <source>
        <dbReference type="ARBA" id="ARBA00022538"/>
    </source>
</evidence>
<comment type="catalytic activity">
    <reaction evidence="11">
        <text>K(+)(in) + H(+)(in) = K(+)(out) + H(+)(out)</text>
        <dbReference type="Rhea" id="RHEA:28490"/>
        <dbReference type="ChEBI" id="CHEBI:15378"/>
        <dbReference type="ChEBI" id="CHEBI:29103"/>
    </reaction>
</comment>
<evidence type="ECO:0000256" key="10">
    <source>
        <dbReference type="ARBA" id="ARBA00023136"/>
    </source>
</evidence>
<evidence type="ECO:0000259" key="13">
    <source>
        <dbReference type="Pfam" id="PF22776"/>
    </source>
</evidence>
<evidence type="ECO:0000313" key="15">
    <source>
        <dbReference type="Proteomes" id="UP000288291"/>
    </source>
</evidence>
<evidence type="ECO:0000256" key="7">
    <source>
        <dbReference type="ARBA" id="ARBA00022958"/>
    </source>
</evidence>
<dbReference type="InterPro" id="IPR003855">
    <property type="entry name" value="K+_transporter"/>
</dbReference>
<keyword evidence="5 11" id="KW-0812">Transmembrane</keyword>
<keyword evidence="4 11" id="KW-0633">Potassium transport</keyword>
<evidence type="ECO:0000256" key="5">
    <source>
        <dbReference type="ARBA" id="ARBA00022692"/>
    </source>
</evidence>
<dbReference type="GO" id="GO:0005886">
    <property type="term" value="C:plasma membrane"/>
    <property type="evidence" value="ECO:0007669"/>
    <property type="project" value="UniProtKB-SubCell"/>
</dbReference>
<comment type="subcellular location">
    <subcellularLocation>
        <location evidence="11">Cell membrane</location>
        <topology evidence="11">Multi-pass membrane protein</topology>
    </subcellularLocation>
    <subcellularLocation>
        <location evidence="1">Membrane</location>
        <topology evidence="1">Multi-pass membrane protein</topology>
    </subcellularLocation>
</comment>
<dbReference type="PANTHER" id="PTHR30540">
    <property type="entry name" value="OSMOTIC STRESS POTASSIUM TRANSPORTER"/>
    <property type="match status" value="1"/>
</dbReference>
<protein>
    <recommendedName>
        <fullName evidence="11">Probable potassium transport system protein Kup</fullName>
    </recommendedName>
</protein>
<comment type="caution">
    <text evidence="14">The sequence shown here is derived from an EMBL/GenBank/DDBJ whole genome shotgun (WGS) entry which is preliminary data.</text>
</comment>
<comment type="function">
    <text evidence="11">Transport of potassium into the cell. Likely operates as a K(+):H(+) symporter.</text>
</comment>
<dbReference type="RefSeq" id="WP_103662704.1">
    <property type="nucleotide sequence ID" value="NZ_ML136929.1"/>
</dbReference>
<keyword evidence="9 11" id="KW-0406">Ion transport</keyword>
<evidence type="ECO:0000313" key="14">
    <source>
        <dbReference type="EMBL" id="RVU69809.1"/>
    </source>
</evidence>
<dbReference type="GO" id="GO:0015293">
    <property type="term" value="F:symporter activity"/>
    <property type="evidence" value="ECO:0007669"/>
    <property type="project" value="UniProtKB-UniRule"/>
</dbReference>
<feature type="transmembrane region" description="Helical" evidence="11">
    <location>
        <begin position="372"/>
        <end position="392"/>
    </location>
</feature>
<feature type="transmembrane region" description="Helical" evidence="11">
    <location>
        <begin position="142"/>
        <end position="160"/>
    </location>
</feature>
<feature type="transmembrane region" description="Helical" evidence="11">
    <location>
        <begin position="98"/>
        <end position="122"/>
    </location>
</feature>
<feature type="transmembrane region" description="Helical" evidence="11">
    <location>
        <begin position="344"/>
        <end position="366"/>
    </location>
</feature>
<name>A0A437SS91_9LACO</name>
<dbReference type="InterPro" id="IPR053952">
    <property type="entry name" value="K_trans_C"/>
</dbReference>
<feature type="transmembrane region" description="Helical" evidence="11">
    <location>
        <begin position="295"/>
        <end position="323"/>
    </location>
</feature>
<dbReference type="AlphaFoldDB" id="A0A437SS91"/>
<evidence type="ECO:0000256" key="1">
    <source>
        <dbReference type="ARBA" id="ARBA00004141"/>
    </source>
</evidence>
<sequence length="674" mass="74873">MTKSIRNRTSAAGLLIAIGIVYGDIGTSPLYVMKSIVAGNGGIANVNRDFIVGSISLVLWTVTLLTTLQTVIIALKATNHGEGGIFALYALIRKRAKWLVLPALIGGAAILADGTLTPAVTVTTAIEGLKGMQFGNNVPVDTQLAVIAITVVILLLLFIIQRMGTSIIGKAFGPIMFVWFTFLGVIGAMNMAGDLSILQAINPIYAIKLLVSPYNKAGIFILGSIFLATTGAEALYSDVGHVGKGNIVGSWPYVFVCLALNYFGQGVWILQNPNYQAGNGDFNPFFEIIPQNIRLAAIVLATIAAVIASQALITGSFTLVAEASGLKFLPRMNILYPSTEKGQIYIPSVNKMLCCATIALVLFFRTSAHMEAAYGLSITISMLMTTIMLFEWLRMKAKSPVHIFWDWLFLIFFGFLNIMFMTSSLSKFTHGGYVSLIITGFILAIMYVWFYGNKIRDKRESRNAYVRLDEYTDMLTNLSHDDDYPTYATNLVYMAKVKYNKFIKREILYSILDKRPKRAKAYWFVTVNVTNEPYTAEYAVNTYGTKNVINVQLYLGFKKQTSVNVYIRQIVHDLIADRTIEPQPQEYTTTPGRDVGDFSFVIVNDVISPQTQLTGWEKWMVEVRVWLQNLSSNPASWFGLEYADTIVERVPLILGRSNPSYIKRVAPKDFSNMK</sequence>
<reference evidence="14 15" key="1">
    <citation type="submission" date="2018-12" db="EMBL/GenBank/DDBJ databases">
        <authorList>
            <person name="Meng J."/>
        </authorList>
    </citation>
    <scope>NUCLEOTIDE SEQUENCE [LARGE SCALE GENOMIC DNA]</scope>
    <source>
        <strain evidence="14 15">HT111-2</strain>
    </source>
</reference>
<evidence type="ECO:0000256" key="8">
    <source>
        <dbReference type="ARBA" id="ARBA00022989"/>
    </source>
</evidence>
<feature type="transmembrane region" description="Helical" evidence="11">
    <location>
        <begin position="433"/>
        <end position="452"/>
    </location>
</feature>
<proteinExistence type="inferred from homology"/>
<dbReference type="InterPro" id="IPR023051">
    <property type="entry name" value="Kup"/>
</dbReference>
<comment type="caution">
    <text evidence="11">Lacks conserved residue(s) required for the propagation of feature annotation.</text>
</comment>
<gene>
    <name evidence="11" type="primary">kup</name>
    <name evidence="14" type="ORF">EJK17_11115</name>
</gene>
<keyword evidence="8 11" id="KW-1133">Transmembrane helix</keyword>
<keyword evidence="6 11" id="KW-0769">Symport</keyword>
<dbReference type="Pfam" id="PF02705">
    <property type="entry name" value="K_trans"/>
    <property type="match status" value="1"/>
</dbReference>
<keyword evidence="10 11" id="KW-0472">Membrane</keyword>
<keyword evidence="3 11" id="KW-1003">Cell membrane</keyword>
<dbReference type="Pfam" id="PF22776">
    <property type="entry name" value="K_trans_C"/>
    <property type="match status" value="1"/>
</dbReference>
<feature type="transmembrane region" description="Helical" evidence="11">
    <location>
        <begin position="248"/>
        <end position="270"/>
    </location>
</feature>
<dbReference type="PANTHER" id="PTHR30540:SF83">
    <property type="entry name" value="K+ POTASSIUM TRANSPORTER"/>
    <property type="match status" value="1"/>
</dbReference>
<evidence type="ECO:0000256" key="6">
    <source>
        <dbReference type="ARBA" id="ARBA00022847"/>
    </source>
</evidence>